<protein>
    <submittedName>
        <fullName evidence="2">Uncharacterized protein</fullName>
    </submittedName>
</protein>
<reference evidence="2 3" key="1">
    <citation type="journal article" date="2012" name="Genome Biol.">
        <title>Genome and low-iron response of an oceanic diatom adapted to chronic iron limitation.</title>
        <authorList>
            <person name="Lommer M."/>
            <person name="Specht M."/>
            <person name="Roy A.S."/>
            <person name="Kraemer L."/>
            <person name="Andreson R."/>
            <person name="Gutowska M.A."/>
            <person name="Wolf J."/>
            <person name="Bergner S.V."/>
            <person name="Schilhabel M.B."/>
            <person name="Klostermeier U.C."/>
            <person name="Beiko R.G."/>
            <person name="Rosenstiel P."/>
            <person name="Hippler M."/>
            <person name="Laroche J."/>
        </authorList>
    </citation>
    <scope>NUCLEOTIDE SEQUENCE [LARGE SCALE GENOMIC DNA]</scope>
    <source>
        <strain evidence="2 3">CCMP1005</strain>
    </source>
</reference>
<organism evidence="2 3">
    <name type="scientific">Thalassiosira oceanica</name>
    <name type="common">Marine diatom</name>
    <dbReference type="NCBI Taxonomy" id="159749"/>
    <lineage>
        <taxon>Eukaryota</taxon>
        <taxon>Sar</taxon>
        <taxon>Stramenopiles</taxon>
        <taxon>Ochrophyta</taxon>
        <taxon>Bacillariophyta</taxon>
        <taxon>Coscinodiscophyceae</taxon>
        <taxon>Thalassiosirophycidae</taxon>
        <taxon>Thalassiosirales</taxon>
        <taxon>Thalassiosiraceae</taxon>
        <taxon>Thalassiosira</taxon>
    </lineage>
</organism>
<feature type="compositionally biased region" description="Low complexity" evidence="1">
    <location>
        <begin position="104"/>
        <end position="116"/>
    </location>
</feature>
<feature type="region of interest" description="Disordered" evidence="1">
    <location>
        <begin position="27"/>
        <end position="183"/>
    </location>
</feature>
<feature type="compositionally biased region" description="Basic and acidic residues" evidence="1">
    <location>
        <begin position="75"/>
        <end position="85"/>
    </location>
</feature>
<name>K0TQT7_THAOC</name>
<keyword evidence="3" id="KW-1185">Reference proteome</keyword>
<feature type="compositionally biased region" description="Polar residues" evidence="1">
    <location>
        <begin position="147"/>
        <end position="157"/>
    </location>
</feature>
<evidence type="ECO:0000313" key="2">
    <source>
        <dbReference type="EMBL" id="EJK76617.1"/>
    </source>
</evidence>
<dbReference type="Proteomes" id="UP000266841">
    <property type="component" value="Unassembled WGS sequence"/>
</dbReference>
<evidence type="ECO:0000313" key="3">
    <source>
        <dbReference type="Proteomes" id="UP000266841"/>
    </source>
</evidence>
<proteinExistence type="predicted"/>
<evidence type="ECO:0000256" key="1">
    <source>
        <dbReference type="SAM" id="MobiDB-lite"/>
    </source>
</evidence>
<dbReference type="EMBL" id="AGNL01001935">
    <property type="protein sequence ID" value="EJK76617.1"/>
    <property type="molecule type" value="Genomic_DNA"/>
</dbReference>
<sequence>MAEMGHAEWAEGKAASSWHGIESVRALNTTPHPFRTAAVRPLIAREGSRGRQPARHPSPVSRRGAKRPTEAGLADYHRSRQDIVRRAVAPSPPTGPLAGPRTSPRGAGATGPIGPAGDPPPGKERRDVDDGGVEAVRRRTARAARDQGSTRLRTTSRPLGPPPFGRSSAHSPRPGLSSRPLST</sequence>
<accession>K0TQT7</accession>
<gene>
    <name evidence="2" type="ORF">THAOC_01611</name>
</gene>
<dbReference type="AlphaFoldDB" id="K0TQT7"/>
<comment type="caution">
    <text evidence="2">The sequence shown here is derived from an EMBL/GenBank/DDBJ whole genome shotgun (WGS) entry which is preliminary data.</text>
</comment>
<feature type="compositionally biased region" description="Low complexity" evidence="1">
    <location>
        <begin position="171"/>
        <end position="183"/>
    </location>
</feature>